<feature type="compositionally biased region" description="Basic and acidic residues" evidence="1">
    <location>
        <begin position="1002"/>
        <end position="1016"/>
    </location>
</feature>
<reference evidence="2" key="1">
    <citation type="submission" date="2020-06" db="EMBL/GenBank/DDBJ databases">
        <authorList>
            <person name="Li T."/>
            <person name="Hu X."/>
            <person name="Zhang T."/>
            <person name="Song X."/>
            <person name="Zhang H."/>
            <person name="Dai N."/>
            <person name="Sheng W."/>
            <person name="Hou X."/>
            <person name="Wei L."/>
        </authorList>
    </citation>
    <scope>NUCLEOTIDE SEQUENCE</scope>
    <source>
        <strain evidence="2">K16</strain>
        <tissue evidence="2">Leaf</tissue>
    </source>
</reference>
<feature type="region of interest" description="Disordered" evidence="1">
    <location>
        <begin position="424"/>
        <end position="463"/>
    </location>
</feature>
<organism evidence="2 3">
    <name type="scientific">Sesamum angolense</name>
    <dbReference type="NCBI Taxonomy" id="2727404"/>
    <lineage>
        <taxon>Eukaryota</taxon>
        <taxon>Viridiplantae</taxon>
        <taxon>Streptophyta</taxon>
        <taxon>Embryophyta</taxon>
        <taxon>Tracheophyta</taxon>
        <taxon>Spermatophyta</taxon>
        <taxon>Magnoliopsida</taxon>
        <taxon>eudicotyledons</taxon>
        <taxon>Gunneridae</taxon>
        <taxon>Pentapetalae</taxon>
        <taxon>asterids</taxon>
        <taxon>lamiids</taxon>
        <taxon>Lamiales</taxon>
        <taxon>Pedaliaceae</taxon>
        <taxon>Sesamum</taxon>
    </lineage>
</organism>
<evidence type="ECO:0000313" key="3">
    <source>
        <dbReference type="Proteomes" id="UP001289374"/>
    </source>
</evidence>
<feature type="region of interest" description="Disordered" evidence="1">
    <location>
        <begin position="1117"/>
        <end position="1138"/>
    </location>
</feature>
<gene>
    <name evidence="2" type="ORF">Sango_2556200</name>
</gene>
<dbReference type="PANTHER" id="PTHR35767">
    <property type="entry name" value="HAPLESS PROTEIN"/>
    <property type="match status" value="1"/>
</dbReference>
<feature type="region of interest" description="Disordered" evidence="1">
    <location>
        <begin position="1"/>
        <end position="40"/>
    </location>
</feature>
<proteinExistence type="predicted"/>
<accession>A0AAE2BIS5</accession>
<feature type="compositionally biased region" description="Basic and acidic residues" evidence="1">
    <location>
        <begin position="597"/>
        <end position="608"/>
    </location>
</feature>
<keyword evidence="3" id="KW-1185">Reference proteome</keyword>
<feature type="region of interest" description="Disordered" evidence="1">
    <location>
        <begin position="996"/>
        <end position="1016"/>
    </location>
</feature>
<name>A0AAE2BIS5_9LAMI</name>
<feature type="region of interest" description="Disordered" evidence="1">
    <location>
        <begin position="534"/>
        <end position="555"/>
    </location>
</feature>
<protein>
    <submittedName>
        <fullName evidence="2">Uncharacterized protein</fullName>
    </submittedName>
</protein>
<feature type="compositionally biased region" description="Polar residues" evidence="1">
    <location>
        <begin position="776"/>
        <end position="788"/>
    </location>
</feature>
<dbReference type="EMBL" id="JACGWL010000015">
    <property type="protein sequence ID" value="KAK4386856.1"/>
    <property type="molecule type" value="Genomic_DNA"/>
</dbReference>
<feature type="region of interest" description="Disordered" evidence="1">
    <location>
        <begin position="764"/>
        <end position="796"/>
    </location>
</feature>
<evidence type="ECO:0000313" key="2">
    <source>
        <dbReference type="EMBL" id="KAK4386856.1"/>
    </source>
</evidence>
<comment type="caution">
    <text evidence="2">The sequence shown here is derived from an EMBL/GenBank/DDBJ whole genome shotgun (WGS) entry which is preliminary data.</text>
</comment>
<feature type="region of interest" description="Disordered" evidence="1">
    <location>
        <begin position="597"/>
        <end position="627"/>
    </location>
</feature>
<dbReference type="Proteomes" id="UP001289374">
    <property type="component" value="Unassembled WGS sequence"/>
</dbReference>
<dbReference type="PANTHER" id="PTHR35767:SF1">
    <property type="entry name" value="HAPLESS PROTEIN"/>
    <property type="match status" value="1"/>
</dbReference>
<dbReference type="Gene3D" id="3.30.160.60">
    <property type="entry name" value="Classic Zinc Finger"/>
    <property type="match status" value="1"/>
</dbReference>
<feature type="compositionally biased region" description="Basic and acidic residues" evidence="1">
    <location>
        <begin position="434"/>
        <end position="453"/>
    </location>
</feature>
<feature type="compositionally biased region" description="Pro residues" evidence="1">
    <location>
        <begin position="1"/>
        <end position="14"/>
    </location>
</feature>
<evidence type="ECO:0000256" key="1">
    <source>
        <dbReference type="SAM" id="MobiDB-lite"/>
    </source>
</evidence>
<sequence>MLTTENPPPDPPCPSETTQLKSSSSNVSGDEKGSDNNQHQLEVDLFKSGLDDNNPLPKFSIRDYVFNTRGKDIKTHWPFSPKNLQLCLKNGVKDVLPPFQTLDSVRNRSSVKCAAENISNSDVKLSGFSYHPLSVPSNNVGKKLALDIENIKSSGSEEDKEYPSTTSQSCPDIISVPVIKGPYLEPEAENLPVSSAGEPGFAVPVSNKVESYSQKPVKKCRVIVKLSNIAEPKLTEEFSANASVVSETMASKVCPVCKTFSSSSNTTLNAHIDQCLSGESTVKWAANAKVIKHRIKPRKTRLMVDVYATALHCTLEDLDRRNGTNWALNMGFAAQDLEECTEEKTITYTSVNGHEDNCNEGAVYFDSNGTKLRILSKFSDLQTNSSAKDDCEPAKLVKRDKGSKILSSKKKKYIVQRHKPLECPPYGQGSCSPRTDHCPKDNNGHDKKFPHEEDEKEDPGQPMEACDQMRSDDFGMIKQWVSSKRTGLKKNVNLDVGSRHSDKIIKNLRVKSSNLPSTGVKFSKRTSDLSFSNFSDGNPRLLSESRKRKENSSFNSHDAYEEQLFIGKRARFSSMESRNCNGMKNHLMLSECNMKQSKKDEPSVHKSCTDPPNGMESHASSRSYKKMRSVSPTMKANSSFISSRMSQHHTFSSGGKEFGAPRETSMDDVISSAGKKLSSSRKNLLSVRHASISESKKNLGRKNLNFKKRRLHYESGSDEEAVVSRSAVRMRYNLTEIPDKNAIRMGKASGKSLTRILKIRKKRGGLVNTGKEGENTPKSSGSPPQSETPGVETNIDSSVGGNVPAGASNGLDVVKNVEIQDEFVCERTSKVCDGENFIALGESFDSEYPALTGPSDVELISGHYIKPYEGRSPADLGLGSEGEMFCANKVDKDLITANNTLVTAEINANEGQGNYFVDVDPIPIPGPPGSFLPSPGRMGSEEIQGNSSLTTCRILSSEDEYELVDRDSSDSPISATSFASNSVAARSDSVSLANLSVQSHGVQHESQREISEDRMDPVPESSFPFELAAAAADGNLKLDESRANSILPEMSPHRFRNSQPCCCSRKEGVLQTGSLDYQESQLLRRRAITSLPPLPSQEKQMGRDPNGEVYTSNLRSETFPMNDKTPPEKIVTDSPKGYTTLPVSQGTEVKFPACGNSEFPSPSTPNPVLRLMGKNLMVVNNDENPSPQMRSAQSCMVNDYPSQQSCVDSVVSSSNIQNEHHSFNHSLSRAPSTLDNKQTRMTAQHFDFSSSDSSRIRANFRTPESRPHPSRVVLPSKCFGGSFTSSFEYHEYAGGRNFPPEQLGSRMRLDSPIRFEVKQLRTPVPQPRAADASGGKQKEIIMIDDSPENEVTFTMKSTQGEVSMEAGRPTVGISASRASGNESVHVNSLYSYQTRCYPLYSGSQMVQNTHIQVQPLKATNKNLFNWSCSPEDSNLRHPNLLPASLPPTGHQRSLYFAPGFL</sequence>
<feature type="compositionally biased region" description="Polar residues" evidence="1">
    <location>
        <begin position="15"/>
        <end position="28"/>
    </location>
</feature>
<reference evidence="2" key="2">
    <citation type="journal article" date="2024" name="Plant">
        <title>Genomic evolution and insights into agronomic trait innovations of Sesamum species.</title>
        <authorList>
            <person name="Miao H."/>
            <person name="Wang L."/>
            <person name="Qu L."/>
            <person name="Liu H."/>
            <person name="Sun Y."/>
            <person name="Le M."/>
            <person name="Wang Q."/>
            <person name="Wei S."/>
            <person name="Zheng Y."/>
            <person name="Lin W."/>
            <person name="Duan Y."/>
            <person name="Cao H."/>
            <person name="Xiong S."/>
            <person name="Wang X."/>
            <person name="Wei L."/>
            <person name="Li C."/>
            <person name="Ma Q."/>
            <person name="Ju M."/>
            <person name="Zhao R."/>
            <person name="Li G."/>
            <person name="Mu C."/>
            <person name="Tian Q."/>
            <person name="Mei H."/>
            <person name="Zhang T."/>
            <person name="Gao T."/>
            <person name="Zhang H."/>
        </authorList>
    </citation>
    <scope>NUCLEOTIDE SEQUENCE</scope>
    <source>
        <strain evidence="2">K16</strain>
    </source>
</reference>